<sequence>MSLHQITTPESPHVAIIGGGIAGSTAAIHLAEQGIKVTLLEQGPGLVNGPPICHLHAGGNLYREISLQQCISLLEQSIETVRLYPHAVNIRPTVIVTPVQDRGSAQALLPRLEAIQSAYKNLVAQDPKNAVLGEPDSYYKLYQREELEQLAQCEQPIKPETVDDWMIPFAKQAQLDQIKYPVVAVQEFGLSLFRLSASVTLSLKDHPNCTVLTGCCLKAADKRDTGWTLNYQNAYGKDRQLEVDYLINASGYKTGVIDDMTGQPQQRLVEFKSAYITHWPDSTMSWPEVIFHGERGTPRGMAQLTPYADGYFQLHGMTQNITLFKDGLVASQSISSHPALPDRLEQKIISGWPRDVMEQRTERAIQHMSQYLPAFISAEVGGKPLFGAQQIPGKDASLRAADVSFTDNNYARIEIVKASSAYQAAKKIEHQLMEVTGWISSRSSDAVTTSVEEMHPRLASLDRGRVERTARDLAQQRNYPEALAKLT</sequence>
<dbReference type="AlphaFoldDB" id="A0A2U3BBF3"/>
<comment type="caution">
    <text evidence="3">The sequence shown here is derived from an EMBL/GenBank/DDBJ whole genome shotgun (WGS) entry which is preliminary data.</text>
</comment>
<dbReference type="RefSeq" id="WP_109319305.1">
    <property type="nucleotide sequence ID" value="NZ_QFWT01000003.1"/>
</dbReference>
<dbReference type="InterPro" id="IPR036188">
    <property type="entry name" value="FAD/NAD-bd_sf"/>
</dbReference>
<dbReference type="Pfam" id="PF01266">
    <property type="entry name" value="DAO"/>
    <property type="match status" value="1"/>
</dbReference>
<evidence type="ECO:0000259" key="2">
    <source>
        <dbReference type="Pfam" id="PF01266"/>
    </source>
</evidence>
<dbReference type="OrthoDB" id="1401001at2"/>
<accession>A0A2U3BBF3</accession>
<dbReference type="Gene3D" id="3.50.50.60">
    <property type="entry name" value="FAD/NAD(P)-binding domain"/>
    <property type="match status" value="1"/>
</dbReference>
<reference evidence="3 4" key="1">
    <citation type="submission" date="2018-05" db="EMBL/GenBank/DDBJ databases">
        <title>Vibrio limimaris sp. nov., isolated from marine sediment.</title>
        <authorList>
            <person name="Li C.-M."/>
        </authorList>
    </citation>
    <scope>NUCLEOTIDE SEQUENCE [LARGE SCALE GENOMIC DNA]</scope>
    <source>
        <strain evidence="3 4">E4404</strain>
    </source>
</reference>
<dbReference type="Proteomes" id="UP000245362">
    <property type="component" value="Unassembled WGS sequence"/>
</dbReference>
<proteinExistence type="predicted"/>
<evidence type="ECO:0000313" key="4">
    <source>
        <dbReference type="Proteomes" id="UP000245362"/>
    </source>
</evidence>
<evidence type="ECO:0000256" key="1">
    <source>
        <dbReference type="ARBA" id="ARBA00023002"/>
    </source>
</evidence>
<protein>
    <submittedName>
        <fullName evidence="3">FAD-dependent oxidoreductase</fullName>
    </submittedName>
</protein>
<dbReference type="SUPFAM" id="SSF51905">
    <property type="entry name" value="FAD/NAD(P)-binding domain"/>
    <property type="match status" value="1"/>
</dbReference>
<dbReference type="InterPro" id="IPR006076">
    <property type="entry name" value="FAD-dep_OxRdtase"/>
</dbReference>
<keyword evidence="4" id="KW-1185">Reference proteome</keyword>
<keyword evidence="1" id="KW-0560">Oxidoreductase</keyword>
<organism evidence="3 4">
    <name type="scientific">Vibrio albus</name>
    <dbReference type="NCBI Taxonomy" id="2200953"/>
    <lineage>
        <taxon>Bacteria</taxon>
        <taxon>Pseudomonadati</taxon>
        <taxon>Pseudomonadota</taxon>
        <taxon>Gammaproteobacteria</taxon>
        <taxon>Vibrionales</taxon>
        <taxon>Vibrionaceae</taxon>
        <taxon>Vibrio</taxon>
    </lineage>
</organism>
<dbReference type="EMBL" id="QFWT01000003">
    <property type="protein sequence ID" value="PWI34054.1"/>
    <property type="molecule type" value="Genomic_DNA"/>
</dbReference>
<gene>
    <name evidence="3" type="ORF">DI392_07600</name>
</gene>
<evidence type="ECO:0000313" key="3">
    <source>
        <dbReference type="EMBL" id="PWI34054.1"/>
    </source>
</evidence>
<name>A0A2U3BBF3_9VIBR</name>
<dbReference type="GO" id="GO:0016491">
    <property type="term" value="F:oxidoreductase activity"/>
    <property type="evidence" value="ECO:0007669"/>
    <property type="project" value="UniProtKB-KW"/>
</dbReference>
<feature type="domain" description="FAD dependent oxidoreductase" evidence="2">
    <location>
        <begin position="13"/>
        <end position="45"/>
    </location>
</feature>